<evidence type="ECO:0000256" key="5">
    <source>
        <dbReference type="ARBA" id="ARBA00023136"/>
    </source>
</evidence>
<name>A0A348AE48_PHATR</name>
<dbReference type="SMR" id="A0A348AE48"/>
<evidence type="ECO:0000313" key="9">
    <source>
        <dbReference type="EMBL" id="BBB86746.1"/>
    </source>
</evidence>
<accession>A0A348AE48</accession>
<proteinExistence type="evidence at transcript level"/>
<evidence type="ECO:0000256" key="3">
    <source>
        <dbReference type="ARBA" id="ARBA00022692"/>
    </source>
</evidence>
<dbReference type="PANTHER" id="PTHR19139">
    <property type="entry name" value="AQUAPORIN TRANSPORTER"/>
    <property type="match status" value="1"/>
</dbReference>
<dbReference type="PRINTS" id="PR00783">
    <property type="entry name" value="MINTRINSICP"/>
</dbReference>
<dbReference type="AlphaFoldDB" id="A0A348AE48"/>
<protein>
    <submittedName>
        <fullName evidence="9">Aquaporin</fullName>
    </submittedName>
</protein>
<evidence type="ECO:0000256" key="1">
    <source>
        <dbReference type="ARBA" id="ARBA00004141"/>
    </source>
</evidence>
<evidence type="ECO:0000256" key="7">
    <source>
        <dbReference type="SAM" id="MobiDB-lite"/>
    </source>
</evidence>
<dbReference type="GO" id="GO:0015250">
    <property type="term" value="F:water channel activity"/>
    <property type="evidence" value="ECO:0007669"/>
    <property type="project" value="TreeGrafter"/>
</dbReference>
<keyword evidence="3 6" id="KW-0812">Transmembrane</keyword>
<reference evidence="9" key="1">
    <citation type="journal article" date="2018" name="Plant Physiol.">
        <title>Plasma Membrane-Type Aquaporins from Marine Diatoms Function as CO2/NH3 Channels and Provide Photoprotection.</title>
        <authorList>
            <person name="Matsui H."/>
            <person name="Hopkinson B."/>
            <person name="Nakajima K."/>
            <person name="Matsuda Y."/>
        </authorList>
    </citation>
    <scope>NUCLEOTIDE SEQUENCE</scope>
</reference>
<comment type="subcellular location">
    <subcellularLocation>
        <location evidence="1">Membrane</location>
        <topology evidence="1">Multi-pass membrane protein</topology>
    </subcellularLocation>
</comment>
<dbReference type="PANTHER" id="PTHR19139:SF199">
    <property type="entry name" value="MIP17260P"/>
    <property type="match status" value="1"/>
</dbReference>
<feature type="transmembrane region" description="Helical" evidence="8">
    <location>
        <begin position="66"/>
        <end position="87"/>
    </location>
</feature>
<evidence type="ECO:0000256" key="2">
    <source>
        <dbReference type="ARBA" id="ARBA00006175"/>
    </source>
</evidence>
<comment type="similarity">
    <text evidence="2 6">Belongs to the MIP/aquaporin (TC 1.A.8) family.</text>
</comment>
<feature type="transmembrane region" description="Helical" evidence="8">
    <location>
        <begin position="108"/>
        <end position="127"/>
    </location>
</feature>
<feature type="transmembrane region" description="Helical" evidence="8">
    <location>
        <begin position="27"/>
        <end position="46"/>
    </location>
</feature>
<dbReference type="SUPFAM" id="SSF81338">
    <property type="entry name" value="Aquaporin-like"/>
    <property type="match status" value="1"/>
</dbReference>
<gene>
    <name evidence="9" type="primary">PtAQP2</name>
</gene>
<feature type="compositionally biased region" description="Acidic residues" evidence="7">
    <location>
        <begin position="287"/>
        <end position="297"/>
    </location>
</feature>
<feature type="region of interest" description="Disordered" evidence="7">
    <location>
        <begin position="274"/>
        <end position="297"/>
    </location>
</feature>
<dbReference type="GO" id="GO:0005886">
    <property type="term" value="C:plasma membrane"/>
    <property type="evidence" value="ECO:0007669"/>
    <property type="project" value="TreeGrafter"/>
</dbReference>
<feature type="transmembrane region" description="Helical" evidence="8">
    <location>
        <begin position="163"/>
        <end position="183"/>
    </location>
</feature>
<evidence type="ECO:0000256" key="4">
    <source>
        <dbReference type="ARBA" id="ARBA00022989"/>
    </source>
</evidence>
<dbReference type="InterPro" id="IPR034294">
    <property type="entry name" value="Aquaporin_transptr"/>
</dbReference>
<dbReference type="Pfam" id="PF00230">
    <property type="entry name" value="MIP"/>
    <property type="match status" value="1"/>
</dbReference>
<dbReference type="InterPro" id="IPR023271">
    <property type="entry name" value="Aquaporin-like"/>
</dbReference>
<evidence type="ECO:0000256" key="8">
    <source>
        <dbReference type="SAM" id="Phobius"/>
    </source>
</evidence>
<evidence type="ECO:0000256" key="6">
    <source>
        <dbReference type="RuleBase" id="RU000477"/>
    </source>
</evidence>
<feature type="transmembrane region" description="Helical" evidence="8">
    <location>
        <begin position="195"/>
        <end position="214"/>
    </location>
</feature>
<keyword evidence="6" id="KW-0813">Transport</keyword>
<dbReference type="Gene3D" id="1.20.1080.10">
    <property type="entry name" value="Glycerol uptake facilitator protein"/>
    <property type="match status" value="1"/>
</dbReference>
<feature type="transmembrane region" description="Helical" evidence="8">
    <location>
        <begin position="245"/>
        <end position="265"/>
    </location>
</feature>
<dbReference type="EMBL" id="LC341923">
    <property type="protein sequence ID" value="BBB86746.1"/>
    <property type="molecule type" value="mRNA"/>
</dbReference>
<sequence>MASIINIMNTAPPDDTSNRKRLIRDSLVEFLATTVFVYAGTLSALSTGRTLVGQGGSEDVARILPIAMSFGISILALAHSIGHLTGGHMNPGVTFLMFLRRQISATKMACYMFCQFLGALLASSLVWGSTAKLESFGDADSVTRPPFDLGSTTVDGSISTGNAFLLEFMGSFFFYFVIAQTALDKRGIATSMFPAIPIGLILVVVHICLIPFTGCGVNPARTFGPSMVVCMVGDRCSDVVGSWYWIYYVGPFLAAFAVAEVTMLIDTDVEGDQQVSGDMGAKHQKEDTDEENAAPQA</sequence>
<keyword evidence="4 8" id="KW-1133">Transmembrane helix</keyword>
<organism evidence="9">
    <name type="scientific">Phaeodactylum tricornutum</name>
    <name type="common">Diatom</name>
    <dbReference type="NCBI Taxonomy" id="2850"/>
    <lineage>
        <taxon>Eukaryota</taxon>
        <taxon>Sar</taxon>
        <taxon>Stramenopiles</taxon>
        <taxon>Ochrophyta</taxon>
        <taxon>Bacillariophyta</taxon>
        <taxon>Bacillariophyceae</taxon>
        <taxon>Bacillariophycidae</taxon>
        <taxon>Naviculales</taxon>
        <taxon>Phaeodactylaceae</taxon>
        <taxon>Phaeodactylum</taxon>
    </lineage>
</organism>
<dbReference type="InterPro" id="IPR000425">
    <property type="entry name" value="MIP"/>
</dbReference>
<keyword evidence="5 8" id="KW-0472">Membrane</keyword>